<dbReference type="PANTHER" id="PTHR43591">
    <property type="entry name" value="METHYLTRANSFERASE"/>
    <property type="match status" value="1"/>
</dbReference>
<gene>
    <name evidence="2" type="ORF">AJAP_22060</name>
</gene>
<dbReference type="Pfam" id="PF08241">
    <property type="entry name" value="Methyltransf_11"/>
    <property type="match status" value="1"/>
</dbReference>
<dbReference type="KEGG" id="aja:AJAP_22060"/>
<dbReference type="EMBL" id="CP008953">
    <property type="protein sequence ID" value="AIG77270.1"/>
    <property type="molecule type" value="Genomic_DNA"/>
</dbReference>
<dbReference type="Proteomes" id="UP000028492">
    <property type="component" value="Chromosome"/>
</dbReference>
<dbReference type="InterPro" id="IPR013216">
    <property type="entry name" value="Methyltransf_11"/>
</dbReference>
<feature type="domain" description="Methyltransferase type 11" evidence="1">
    <location>
        <begin position="49"/>
        <end position="133"/>
    </location>
</feature>
<name>A0A075V387_9PSEU</name>
<dbReference type="HOGENOM" id="CLU_070643_1_1_11"/>
<dbReference type="CDD" id="cd02440">
    <property type="entry name" value="AdoMet_MTases"/>
    <property type="match status" value="1"/>
</dbReference>
<dbReference type="AlphaFoldDB" id="A0A075V387"/>
<keyword evidence="3" id="KW-1185">Reference proteome</keyword>
<proteinExistence type="predicted"/>
<evidence type="ECO:0000259" key="1">
    <source>
        <dbReference type="Pfam" id="PF08241"/>
    </source>
</evidence>
<dbReference type="RefSeq" id="WP_158073270.1">
    <property type="nucleotide sequence ID" value="NZ_CP008953.1"/>
</dbReference>
<dbReference type="SUPFAM" id="SSF53335">
    <property type="entry name" value="S-adenosyl-L-methionine-dependent methyltransferases"/>
    <property type="match status" value="1"/>
</dbReference>
<reference evidence="2 3" key="1">
    <citation type="journal article" date="2014" name="J. Biotechnol.">
        <title>Complete genome sequence of the actinobacterium Amycolatopsis japonica MG417-CF17(T) (=DSM 44213T) producing (S,S)-N,N'-ethylenediaminedisuccinic acid.</title>
        <authorList>
            <person name="Stegmann E."/>
            <person name="Albersmeier A."/>
            <person name="Spohn M."/>
            <person name="Gert H."/>
            <person name="Weber T."/>
            <person name="Wohlleben W."/>
            <person name="Kalinowski J."/>
            <person name="Ruckert C."/>
        </authorList>
    </citation>
    <scope>NUCLEOTIDE SEQUENCE [LARGE SCALE GENOMIC DNA]</scope>
    <source>
        <strain evidence="3">MG417-CF17 (DSM 44213)</strain>
    </source>
</reference>
<dbReference type="STRING" id="208439.AJAP_22060"/>
<evidence type="ECO:0000313" key="3">
    <source>
        <dbReference type="Proteomes" id="UP000028492"/>
    </source>
</evidence>
<protein>
    <recommendedName>
        <fullName evidence="1">Methyltransferase type 11 domain-containing protein</fullName>
    </recommendedName>
</protein>
<dbReference type="eggNOG" id="COG2226">
    <property type="taxonomic scope" value="Bacteria"/>
</dbReference>
<dbReference type="GO" id="GO:0008757">
    <property type="term" value="F:S-adenosylmethionine-dependent methyltransferase activity"/>
    <property type="evidence" value="ECO:0007669"/>
    <property type="project" value="InterPro"/>
</dbReference>
<organism evidence="2 3">
    <name type="scientific">Amycolatopsis japonica</name>
    <dbReference type="NCBI Taxonomy" id="208439"/>
    <lineage>
        <taxon>Bacteria</taxon>
        <taxon>Bacillati</taxon>
        <taxon>Actinomycetota</taxon>
        <taxon>Actinomycetes</taxon>
        <taxon>Pseudonocardiales</taxon>
        <taxon>Pseudonocardiaceae</taxon>
        <taxon>Amycolatopsis</taxon>
        <taxon>Amycolatopsis japonica group</taxon>
    </lineage>
</organism>
<dbReference type="Gene3D" id="3.40.50.150">
    <property type="entry name" value="Vaccinia Virus protein VP39"/>
    <property type="match status" value="1"/>
</dbReference>
<accession>A0A075V387</accession>
<sequence>MSDAVPVDYESDPGRFAANVLSTAWFSSCGDVHPEIAAGFATEGCSLVLDVGGGTGALSRLLVRRNVPTVVADLASHVSHAPGYSVQADVTGLPFREATFDGAAALWMLHHVPDPVEALTEVRRVLSPGGLLAVSASSRWNDPELAWALPRWGRASSFDAETAEPLLGKVFEVESIRAWDARLVTLPDRAAVALFLRGRGLPESSAWRLATKTAVPLSLTKRGLVAWARKR</sequence>
<dbReference type="InterPro" id="IPR029063">
    <property type="entry name" value="SAM-dependent_MTases_sf"/>
</dbReference>
<evidence type="ECO:0000313" key="2">
    <source>
        <dbReference type="EMBL" id="AIG77270.1"/>
    </source>
</evidence>